<evidence type="ECO:0000256" key="2">
    <source>
        <dbReference type="ARBA" id="ARBA00022525"/>
    </source>
</evidence>
<evidence type="ECO:0000256" key="1">
    <source>
        <dbReference type="ARBA" id="ARBA00004613"/>
    </source>
</evidence>
<dbReference type="OrthoDB" id="4473401at2759"/>
<feature type="domain" description="BPTI/Kunitz inhibitor" evidence="7">
    <location>
        <begin position="530"/>
        <end position="580"/>
    </location>
</feature>
<dbReference type="PANTHER" id="PTHR10083">
    <property type="entry name" value="KUNITZ-TYPE PROTEASE INHIBITOR-RELATED"/>
    <property type="match status" value="1"/>
</dbReference>
<evidence type="ECO:0000313" key="8">
    <source>
        <dbReference type="EMBL" id="CAF1213719.1"/>
    </source>
</evidence>
<dbReference type="SMART" id="SM00131">
    <property type="entry name" value="KU"/>
    <property type="match status" value="2"/>
</dbReference>
<dbReference type="GO" id="GO:0005615">
    <property type="term" value="C:extracellular space"/>
    <property type="evidence" value="ECO:0007669"/>
    <property type="project" value="TreeGrafter"/>
</dbReference>
<evidence type="ECO:0000313" key="9">
    <source>
        <dbReference type="Proteomes" id="UP000663882"/>
    </source>
</evidence>
<feature type="chain" id="PRO_5032919374" description="BPTI/Kunitz inhibitor domain-containing protein" evidence="6">
    <location>
        <begin position="24"/>
        <end position="587"/>
    </location>
</feature>
<dbReference type="SUPFAM" id="SSF57362">
    <property type="entry name" value="BPTI-like"/>
    <property type="match status" value="2"/>
</dbReference>
<evidence type="ECO:0000256" key="4">
    <source>
        <dbReference type="ARBA" id="ARBA00022900"/>
    </source>
</evidence>
<keyword evidence="6" id="KW-0732">Signal</keyword>
<accession>A0A814X319</accession>
<evidence type="ECO:0000259" key="7">
    <source>
        <dbReference type="PROSITE" id="PS50279"/>
    </source>
</evidence>
<evidence type="ECO:0000256" key="5">
    <source>
        <dbReference type="ARBA" id="ARBA00023157"/>
    </source>
</evidence>
<organism evidence="8 9">
    <name type="scientific">Rotaria sordida</name>
    <dbReference type="NCBI Taxonomy" id="392033"/>
    <lineage>
        <taxon>Eukaryota</taxon>
        <taxon>Metazoa</taxon>
        <taxon>Spiralia</taxon>
        <taxon>Gnathifera</taxon>
        <taxon>Rotifera</taxon>
        <taxon>Eurotatoria</taxon>
        <taxon>Bdelloidea</taxon>
        <taxon>Philodinida</taxon>
        <taxon>Philodinidae</taxon>
        <taxon>Rotaria</taxon>
    </lineage>
</organism>
<keyword evidence="5" id="KW-1015">Disulfide bond</keyword>
<proteinExistence type="predicted"/>
<sequence>MAIYCSYLLSLLFLLLITHCVNTASLRSYLYSFSKSSLDNRYHPSIVDNELTTSEPILSRRRPLLSSNERRKRWTKEEDNDEVEIPIDETNIEQMISTTTIDNKSIVLRNNSNDIFSFDSTMNIEQSNINNSQINFDENSTIISTITEIKYPLLRQDIIEINETNELTTISINDDILQNNKTDIEQSIENNDNLTTITNIFPLTTSNEITDISSTESETLSTNVTDINQVISNESATDIIDNLTTIEIISNETETSSIPISINQTVEETSIISQTELSTITEFESDPSTILLNYTTILPEETNDNQTLIDSGTTIVSEYNTTVTDESIDTTIITNATQNDTTSVEEGITSITTILDVLKNVTTITDQGIDDDTTMTSEVTQTDISTMITDDDDEYSNETTSSLPETAVKPICDLSCQCSQECPYGFEIIGNKCKCDPPCKNYQCFGDDICTVTKKGQALCQPKNGTEYGRPIRCYQPRDAGYHDISIRYHNRWYYDPNQDTCHLFVYRGLGGNENNFETLHECHLECITCAPAPDRGSCLAHLPMWYYDYKQKKCSRFDYSGCKGNENKFLRKQECIDTCITRILNI</sequence>
<protein>
    <recommendedName>
        <fullName evidence="7">BPTI/Kunitz inhibitor domain-containing protein</fullName>
    </recommendedName>
</protein>
<comment type="subcellular location">
    <subcellularLocation>
        <location evidence="1">Secreted</location>
    </subcellularLocation>
</comment>
<dbReference type="GO" id="GO:0004867">
    <property type="term" value="F:serine-type endopeptidase inhibitor activity"/>
    <property type="evidence" value="ECO:0007669"/>
    <property type="project" value="UniProtKB-KW"/>
</dbReference>
<comment type="caution">
    <text evidence="8">The sequence shown here is derived from an EMBL/GenBank/DDBJ whole genome shotgun (WGS) entry which is preliminary data.</text>
</comment>
<gene>
    <name evidence="8" type="ORF">RFH988_LOCUS25262</name>
</gene>
<dbReference type="InterPro" id="IPR020901">
    <property type="entry name" value="Prtase_inh_Kunz-CS"/>
</dbReference>
<dbReference type="InterPro" id="IPR050098">
    <property type="entry name" value="TFPI/VKTCI-like"/>
</dbReference>
<dbReference type="PANTHER" id="PTHR10083:SF376">
    <property type="entry name" value="SERINE PEPTIDASE INHIBITOR, KUNITZ TYPE, 3"/>
    <property type="match status" value="1"/>
</dbReference>
<dbReference type="Gene3D" id="4.10.410.10">
    <property type="entry name" value="Pancreatic trypsin inhibitor Kunitz domain"/>
    <property type="match status" value="2"/>
</dbReference>
<dbReference type="Proteomes" id="UP000663882">
    <property type="component" value="Unassembled WGS sequence"/>
</dbReference>
<dbReference type="AlphaFoldDB" id="A0A814X319"/>
<dbReference type="InterPro" id="IPR036880">
    <property type="entry name" value="Kunitz_BPTI_sf"/>
</dbReference>
<evidence type="ECO:0000256" key="6">
    <source>
        <dbReference type="SAM" id="SignalP"/>
    </source>
</evidence>
<dbReference type="PROSITE" id="PS50279">
    <property type="entry name" value="BPTI_KUNITZ_2"/>
    <property type="match status" value="2"/>
</dbReference>
<reference evidence="8" key="1">
    <citation type="submission" date="2021-02" db="EMBL/GenBank/DDBJ databases">
        <authorList>
            <person name="Nowell W R."/>
        </authorList>
    </citation>
    <scope>NUCLEOTIDE SEQUENCE</scope>
</reference>
<dbReference type="Pfam" id="PF00014">
    <property type="entry name" value="Kunitz_BPTI"/>
    <property type="match status" value="2"/>
</dbReference>
<dbReference type="CDD" id="cd00109">
    <property type="entry name" value="Kunitz-type"/>
    <property type="match status" value="2"/>
</dbReference>
<name>A0A814X319_9BILA</name>
<dbReference type="InterPro" id="IPR002223">
    <property type="entry name" value="Kunitz_BPTI"/>
</dbReference>
<dbReference type="EMBL" id="CAJNOO010001910">
    <property type="protein sequence ID" value="CAF1213719.1"/>
    <property type="molecule type" value="Genomic_DNA"/>
</dbReference>
<evidence type="ECO:0000256" key="3">
    <source>
        <dbReference type="ARBA" id="ARBA00022690"/>
    </source>
</evidence>
<feature type="signal peptide" evidence="6">
    <location>
        <begin position="1"/>
        <end position="23"/>
    </location>
</feature>
<keyword evidence="4" id="KW-0722">Serine protease inhibitor</keyword>
<dbReference type="PROSITE" id="PS00280">
    <property type="entry name" value="BPTI_KUNITZ_1"/>
    <property type="match status" value="1"/>
</dbReference>
<keyword evidence="2" id="KW-0964">Secreted</keyword>
<feature type="domain" description="BPTI/Kunitz inhibitor" evidence="7">
    <location>
        <begin position="474"/>
        <end position="527"/>
    </location>
</feature>
<keyword evidence="3" id="KW-0646">Protease inhibitor</keyword>